<accession>A0A8J6NHX7</accession>
<dbReference type="InterPro" id="IPR027417">
    <property type="entry name" value="P-loop_NTPase"/>
</dbReference>
<evidence type="ECO:0000313" key="2">
    <source>
        <dbReference type="Proteomes" id="UP000614424"/>
    </source>
</evidence>
<comment type="caution">
    <text evidence="1">The sequence shown here is derived from an EMBL/GenBank/DDBJ whole genome shotgun (WGS) entry which is preliminary data.</text>
</comment>
<dbReference type="SUPFAM" id="SSF52540">
    <property type="entry name" value="P-loop containing nucleoside triphosphate hydrolases"/>
    <property type="match status" value="1"/>
</dbReference>
<evidence type="ECO:0008006" key="3">
    <source>
        <dbReference type="Google" id="ProtNLM"/>
    </source>
</evidence>
<dbReference type="Proteomes" id="UP000614424">
    <property type="component" value="Unassembled WGS sequence"/>
</dbReference>
<dbReference type="AlphaFoldDB" id="A0A8J6NHX7"/>
<protein>
    <recommendedName>
        <fullName evidence="3">Cytoplasmic protein</fullName>
    </recommendedName>
</protein>
<reference evidence="1 2" key="1">
    <citation type="submission" date="2020-08" db="EMBL/GenBank/DDBJ databases">
        <title>Bridging the membrane lipid divide: bacteria of the FCB group superphylum have the potential to synthesize archaeal ether lipids.</title>
        <authorList>
            <person name="Villanueva L."/>
            <person name="Von Meijenfeldt F.A.B."/>
            <person name="Westbye A.B."/>
            <person name="Yadav S."/>
            <person name="Hopmans E.C."/>
            <person name="Dutilh B.E."/>
            <person name="Sinninghe Damste J.S."/>
        </authorList>
    </citation>
    <scope>NUCLEOTIDE SEQUENCE [LARGE SCALE GENOMIC DNA]</scope>
    <source>
        <strain evidence="1">NIOZ-UU47</strain>
    </source>
</reference>
<name>A0A8J6NHX7_9BACT</name>
<gene>
    <name evidence="1" type="ORF">H8E41_13170</name>
</gene>
<sequence>MIKEDLIKKNPLRIISPAEGTNGTPKLGLVMARAGLGKTAILVQIALDSMLRGNKVLHVSIGQSLDKTRLWYDDIFSDIAASVKLENAGEVEDDIMRQRMIMTFNENTFSVAKLKERLQDLIDQDIFKPNCLLVDGFDCSGSPEQPLAEMRELMDSLNLNIWFSAVCHRNDDRVSDSGVPAPCHTTENLFDTIILLQPMGEGKSIALNIVKDDGGKSQGGKSLTLDPATLMIIEA</sequence>
<dbReference type="Gene3D" id="3.40.50.300">
    <property type="entry name" value="P-loop containing nucleotide triphosphate hydrolases"/>
    <property type="match status" value="1"/>
</dbReference>
<evidence type="ECO:0000313" key="1">
    <source>
        <dbReference type="EMBL" id="MBC8318849.1"/>
    </source>
</evidence>
<proteinExistence type="predicted"/>
<organism evidence="1 2">
    <name type="scientific">Candidatus Desulfobia pelagia</name>
    <dbReference type="NCBI Taxonomy" id="2841692"/>
    <lineage>
        <taxon>Bacteria</taxon>
        <taxon>Pseudomonadati</taxon>
        <taxon>Thermodesulfobacteriota</taxon>
        <taxon>Desulfobulbia</taxon>
        <taxon>Desulfobulbales</taxon>
        <taxon>Desulfobulbaceae</taxon>
        <taxon>Candidatus Desulfobia</taxon>
    </lineage>
</organism>
<dbReference type="EMBL" id="JACNJZ010000192">
    <property type="protein sequence ID" value="MBC8318849.1"/>
    <property type="molecule type" value="Genomic_DNA"/>
</dbReference>